<name>A0AAE3I9J1_9EURY</name>
<accession>A0AAE3I9J1</accession>
<protein>
    <submittedName>
        <fullName evidence="2">Uncharacterized protein</fullName>
    </submittedName>
</protein>
<organism evidence="2 4">
    <name type="scientific">Halapricum hydrolyticum</name>
    <dbReference type="NCBI Taxonomy" id="2979991"/>
    <lineage>
        <taxon>Archaea</taxon>
        <taxon>Methanobacteriati</taxon>
        <taxon>Methanobacteriota</taxon>
        <taxon>Stenosarchaea group</taxon>
        <taxon>Halobacteria</taxon>
        <taxon>Halobacteriales</taxon>
        <taxon>Haloarculaceae</taxon>
        <taxon>Halapricum</taxon>
    </lineage>
</organism>
<dbReference type="EMBL" id="JAOPKC010000001">
    <property type="protein sequence ID" value="MCU4716866.1"/>
    <property type="molecule type" value="Genomic_DNA"/>
</dbReference>
<gene>
    <name evidence="2" type="ORF">OB914_00870</name>
    <name evidence="1" type="ORF">OB916_02150</name>
</gene>
<dbReference type="AlphaFoldDB" id="A0AAE3I9J1"/>
<reference evidence="2" key="1">
    <citation type="submission" date="2023-02" db="EMBL/GenBank/DDBJ databases">
        <title>Enrichment on poylsaccharides allowed isolation of novel metabolic and taxonomic groups of Haloarchaea.</title>
        <authorList>
            <person name="Sorokin D.Y."/>
            <person name="Elcheninov A.G."/>
            <person name="Khizhniak T.V."/>
            <person name="Kolganova T.V."/>
            <person name="Kublanov I.V."/>
        </authorList>
    </citation>
    <scope>NUCLEOTIDE SEQUENCE</scope>
    <source>
        <strain evidence="1 3">HArc-curdl5-1</strain>
        <strain evidence="2">HArc-curdl7</strain>
    </source>
</reference>
<dbReference type="Proteomes" id="UP001208186">
    <property type="component" value="Unassembled WGS sequence"/>
</dbReference>
<keyword evidence="3" id="KW-1185">Reference proteome</keyword>
<dbReference type="EMBL" id="JAOPKD010000001">
    <property type="protein sequence ID" value="MCU4725529.1"/>
    <property type="molecule type" value="Genomic_DNA"/>
</dbReference>
<evidence type="ECO:0000313" key="2">
    <source>
        <dbReference type="EMBL" id="MCU4725529.1"/>
    </source>
</evidence>
<evidence type="ECO:0000313" key="3">
    <source>
        <dbReference type="Proteomes" id="UP001208186"/>
    </source>
</evidence>
<dbReference type="RefSeq" id="WP_315907627.1">
    <property type="nucleotide sequence ID" value="NZ_JAOPKC010000001.1"/>
</dbReference>
<proteinExistence type="predicted"/>
<sequence>MSVATDMTDSMDVLADPDMWETAAATAGGYVASSIAQNMIDGRTGFDVPNEAYGLAVAGVGYGYSPMYRREIATGGLIYTVDALAQRFDVKQSVTNLGGN</sequence>
<evidence type="ECO:0000313" key="1">
    <source>
        <dbReference type="EMBL" id="MCU4716866.1"/>
    </source>
</evidence>
<dbReference type="Proteomes" id="UP001209746">
    <property type="component" value="Unassembled WGS sequence"/>
</dbReference>
<evidence type="ECO:0000313" key="4">
    <source>
        <dbReference type="Proteomes" id="UP001209746"/>
    </source>
</evidence>
<comment type="caution">
    <text evidence="2">The sequence shown here is derived from an EMBL/GenBank/DDBJ whole genome shotgun (WGS) entry which is preliminary data.</text>
</comment>